<dbReference type="AlphaFoldDB" id="A0A9Q0RBW5"/>
<dbReference type="GO" id="GO:0043130">
    <property type="term" value="F:ubiquitin binding"/>
    <property type="evidence" value="ECO:0007669"/>
    <property type="project" value="TreeGrafter"/>
</dbReference>
<evidence type="ECO:0000256" key="2">
    <source>
        <dbReference type="ARBA" id="ARBA00009594"/>
    </source>
</evidence>
<evidence type="ECO:0000256" key="5">
    <source>
        <dbReference type="ARBA" id="ARBA00022927"/>
    </source>
</evidence>
<evidence type="ECO:0000256" key="7">
    <source>
        <dbReference type="PROSITE-ProRule" id="PRU00644"/>
    </source>
</evidence>
<dbReference type="GO" id="GO:0008333">
    <property type="term" value="P:endosome to lysosome transport"/>
    <property type="evidence" value="ECO:0007669"/>
    <property type="project" value="TreeGrafter"/>
</dbReference>
<accession>A0A9Q0RBW5</accession>
<evidence type="ECO:0000256" key="8">
    <source>
        <dbReference type="SAM" id="Coils"/>
    </source>
</evidence>
<dbReference type="InterPro" id="IPR017916">
    <property type="entry name" value="SB_dom"/>
</dbReference>
<evidence type="ECO:0000256" key="6">
    <source>
        <dbReference type="ARBA" id="ARBA00023054"/>
    </source>
</evidence>
<proteinExistence type="inferred from homology"/>
<keyword evidence="3 7" id="KW-0813">Transport</keyword>
<dbReference type="EMBL" id="JAPDFW010000070">
    <property type="protein sequence ID" value="KAJ5074532.1"/>
    <property type="molecule type" value="Genomic_DNA"/>
</dbReference>
<keyword evidence="6 8" id="KW-0175">Coiled coil</keyword>
<evidence type="ECO:0000259" key="10">
    <source>
        <dbReference type="PROSITE" id="PS51312"/>
    </source>
</evidence>
<feature type="coiled-coil region" evidence="8">
    <location>
        <begin position="308"/>
        <end position="370"/>
    </location>
</feature>
<evidence type="ECO:0000313" key="13">
    <source>
        <dbReference type="Proteomes" id="UP001149090"/>
    </source>
</evidence>
<organism evidence="12 13">
    <name type="scientific">Anaeramoeba ignava</name>
    <name type="common">Anaerobic marine amoeba</name>
    <dbReference type="NCBI Taxonomy" id="1746090"/>
    <lineage>
        <taxon>Eukaryota</taxon>
        <taxon>Metamonada</taxon>
        <taxon>Anaeramoebidae</taxon>
        <taxon>Anaeramoeba</taxon>
    </lineage>
</organism>
<gene>
    <name evidence="12" type="ORF">M0811_01163</name>
</gene>
<dbReference type="InterPro" id="IPR008883">
    <property type="entry name" value="UEV_N"/>
</dbReference>
<feature type="domain" description="SB" evidence="10">
    <location>
        <begin position="381"/>
        <end position="446"/>
    </location>
</feature>
<dbReference type="PROSITE" id="PS51312">
    <property type="entry name" value="SB"/>
    <property type="match status" value="1"/>
</dbReference>
<evidence type="ECO:0000256" key="1">
    <source>
        <dbReference type="ARBA" id="ARBA00004177"/>
    </source>
</evidence>
<comment type="similarity">
    <text evidence="2">Belongs to the ubiquitin-conjugating enzyme family. UEV subfamily.</text>
</comment>
<evidence type="ECO:0000259" key="11">
    <source>
        <dbReference type="PROSITE" id="PS51322"/>
    </source>
</evidence>
<comment type="caution">
    <text evidence="12">The sequence shown here is derived from an EMBL/GenBank/DDBJ whole genome shotgun (WGS) entry which is preliminary data.</text>
</comment>
<dbReference type="OrthoDB" id="306304at2759"/>
<dbReference type="InterPro" id="IPR052070">
    <property type="entry name" value="ESCRT-I_UEV_domain"/>
</dbReference>
<feature type="domain" description="UEV" evidence="11">
    <location>
        <begin position="2"/>
        <end position="156"/>
    </location>
</feature>
<evidence type="ECO:0000256" key="9">
    <source>
        <dbReference type="SAM" id="MobiDB-lite"/>
    </source>
</evidence>
<keyword evidence="13" id="KW-1185">Reference proteome</keyword>
<sequence length="446" mass="52239">MNQQFLVSLFNQIKYQNARRAFEDSLSFIQLYPSFKPIQSYLKANKQGGTLPCICFDGSIPIVFQKKQYFTPVQIYLSPNYPDGPPLCFLKPLETMTIVPNHPNLSSTKIILPVLTKWTNKNTLTQVGSEMSSRKHNNNNNNTNKTTITPPITTKTTSPTTTTGKNNGKNGKNGKTDPKAWMNRATPQNYQQQYSTFISNQQYPRQYPQQFPQQYPQQYGQYSQQYPRQFPQQFPQQYPQQFGQYPQQFPQQYSQQYGQYSQQFPNPNQAVVANLNSQKVKKKMSLQDMKKKMRKKVRRSLTPILQEIESLDNQARQVEKDKEKEAQTISKLAEQIERTNYEQQQTTTEIEKIDTEIQQIQFENQQLQQEFDIDQQTTSNDIPFEQFQDLTAKQSSIDDTIFYLNYFLKNNKISIEEYLKHLRSLSQSLYLKRMHSQKVKSAISQF</sequence>
<keyword evidence="4" id="KW-0967">Endosome</keyword>
<evidence type="ECO:0000313" key="12">
    <source>
        <dbReference type="EMBL" id="KAJ5074532.1"/>
    </source>
</evidence>
<dbReference type="GO" id="GO:0015031">
    <property type="term" value="P:protein transport"/>
    <property type="evidence" value="ECO:0007669"/>
    <property type="project" value="UniProtKB-UniRule"/>
</dbReference>
<comment type="subcellular location">
    <subcellularLocation>
        <location evidence="1">Endosome</location>
    </subcellularLocation>
</comment>
<keyword evidence="5 7" id="KW-0653">Protein transport</keyword>
<evidence type="ECO:0000256" key="3">
    <source>
        <dbReference type="ARBA" id="ARBA00022448"/>
    </source>
</evidence>
<dbReference type="GO" id="GO:0000813">
    <property type="term" value="C:ESCRT I complex"/>
    <property type="evidence" value="ECO:0007669"/>
    <property type="project" value="TreeGrafter"/>
</dbReference>
<dbReference type="PROSITE" id="PS51322">
    <property type="entry name" value="UEV"/>
    <property type="match status" value="1"/>
</dbReference>
<dbReference type="CDD" id="cd11685">
    <property type="entry name" value="UEV_TSG101-like"/>
    <property type="match status" value="1"/>
</dbReference>
<dbReference type="SUPFAM" id="SSF54495">
    <property type="entry name" value="UBC-like"/>
    <property type="match status" value="1"/>
</dbReference>
<dbReference type="PANTHER" id="PTHR23306:SF3">
    <property type="entry name" value="TUMOR SUPPRESSOR PROTEIN 101"/>
    <property type="match status" value="1"/>
</dbReference>
<evidence type="ECO:0000256" key="4">
    <source>
        <dbReference type="ARBA" id="ARBA00022753"/>
    </source>
</evidence>
<feature type="compositionally biased region" description="Low complexity" evidence="9">
    <location>
        <begin position="138"/>
        <end position="170"/>
    </location>
</feature>
<dbReference type="Gene3D" id="3.10.110.10">
    <property type="entry name" value="Ubiquitin Conjugating Enzyme"/>
    <property type="match status" value="1"/>
</dbReference>
<protein>
    <submittedName>
        <fullName evidence="12">Tumor suppressor protein</fullName>
    </submittedName>
</protein>
<dbReference type="SUPFAM" id="SSF140111">
    <property type="entry name" value="Endosomal sorting complex assembly domain"/>
    <property type="match status" value="1"/>
</dbReference>
<feature type="region of interest" description="Disordered" evidence="9">
    <location>
        <begin position="127"/>
        <end position="179"/>
    </location>
</feature>
<dbReference type="Pfam" id="PF05743">
    <property type="entry name" value="UEV"/>
    <property type="match status" value="1"/>
</dbReference>
<dbReference type="InterPro" id="IPR037202">
    <property type="entry name" value="ESCRT_assembly_dom"/>
</dbReference>
<dbReference type="PANTHER" id="PTHR23306">
    <property type="entry name" value="TUMOR SUSCEPTIBILITY GENE 101 PROTEIN-RELATED"/>
    <property type="match status" value="1"/>
</dbReference>
<dbReference type="InterPro" id="IPR016135">
    <property type="entry name" value="UBQ-conjugating_enzyme/RWD"/>
</dbReference>
<dbReference type="Pfam" id="PF09454">
    <property type="entry name" value="Vps23_core"/>
    <property type="match status" value="1"/>
</dbReference>
<dbReference type="Gene3D" id="6.10.140.820">
    <property type="match status" value="1"/>
</dbReference>
<dbReference type="Proteomes" id="UP001149090">
    <property type="component" value="Unassembled WGS sequence"/>
</dbReference>
<name>A0A9Q0RBW5_ANAIG</name>
<reference evidence="12" key="1">
    <citation type="submission" date="2022-10" db="EMBL/GenBank/DDBJ databases">
        <title>Novel sulphate-reducing endosymbionts in the free-living metamonad Anaeramoeba.</title>
        <authorList>
            <person name="Jerlstrom-Hultqvist J."/>
            <person name="Cepicka I."/>
            <person name="Gallot-Lavallee L."/>
            <person name="Salas-Leiva D."/>
            <person name="Curtis B.A."/>
            <person name="Zahonova K."/>
            <person name="Pipaliya S."/>
            <person name="Dacks J."/>
            <person name="Roger A.J."/>
        </authorList>
    </citation>
    <scope>NUCLEOTIDE SEQUENCE</scope>
    <source>
        <strain evidence="12">BMAN</strain>
    </source>
</reference>